<evidence type="ECO:0000256" key="1">
    <source>
        <dbReference type="SAM" id="Coils"/>
    </source>
</evidence>
<dbReference type="GeneID" id="19012264"/>
<dbReference type="PANTHER" id="PTHR15881">
    <property type="entry name" value="MARGINAL ZONE B- AND B1-CELL-SPECIFIC PROTEIN"/>
    <property type="match status" value="1"/>
</dbReference>
<name>K8F2Y7_9CHLO</name>
<accession>K8F2Y7</accession>
<reference evidence="3 4" key="1">
    <citation type="submission" date="2011-10" db="EMBL/GenBank/DDBJ databases">
        <authorList>
            <person name="Genoscope - CEA"/>
        </authorList>
    </citation>
    <scope>NUCLEOTIDE SEQUENCE [LARGE SCALE GENOMIC DNA]</scope>
    <source>
        <strain evidence="3 4">RCC 1105</strain>
    </source>
</reference>
<dbReference type="Proteomes" id="UP000198341">
    <property type="component" value="Chromosome 13"/>
</dbReference>
<feature type="coiled-coil region" evidence="1">
    <location>
        <begin position="301"/>
        <end position="335"/>
    </location>
</feature>
<feature type="compositionally biased region" description="Basic residues" evidence="2">
    <location>
        <begin position="426"/>
        <end position="438"/>
    </location>
</feature>
<proteinExistence type="predicted"/>
<dbReference type="GO" id="GO:0034663">
    <property type="term" value="C:endoplasmic reticulum chaperone complex"/>
    <property type="evidence" value="ECO:0007669"/>
    <property type="project" value="TreeGrafter"/>
</dbReference>
<keyword evidence="1" id="KW-0175">Coiled coil</keyword>
<organism evidence="3 4">
    <name type="scientific">Bathycoccus prasinos</name>
    <dbReference type="NCBI Taxonomy" id="41875"/>
    <lineage>
        <taxon>Eukaryota</taxon>
        <taxon>Viridiplantae</taxon>
        <taxon>Chlorophyta</taxon>
        <taxon>Mamiellophyceae</taxon>
        <taxon>Mamiellales</taxon>
        <taxon>Bathycoccaceae</taxon>
        <taxon>Bathycoccus</taxon>
    </lineage>
</organism>
<dbReference type="InterPro" id="IPR052682">
    <property type="entry name" value="MZB1"/>
</dbReference>
<gene>
    <name evidence="3" type="ordered locus">Bathy13g00270</name>
</gene>
<feature type="compositionally biased region" description="Basic residues" evidence="2">
    <location>
        <begin position="88"/>
        <end position="102"/>
    </location>
</feature>
<sequence>MKTRSSRSFSSFKQPVFFSFFSFLVFFVSLKERWFCRSTRPFFFSTSSSLLEIVGEASPCSRGMFLFARAEEEEEEDKGKEETIATTTRRKREKKKKSKKTKKSSYKSKIEQTYGDSGEIIVEDLTDPKNFDERRGDVRSTHQMFDEGAADEDDATRGVLDELQEIGRSVDDVVDDGGPAIPRHYVCNACQASARKLDADLSEEEFKRARGAKYGKKLEEMYYLDAIEKSCDDHSHWHLYHAHVYDSGYHYLAGPLLGNASSRGSKPFVRDFSKHRWPKRLRDYCQVLVNEFDEEGVYAKHYELQEEKLAWEEEKRKEEEEELELEKTMTEEEIKLRRRKKRREEILHPWDKKKKKRRTFDFAKKLCYQSEPPKCTFDTEFKKKAFLQLATHEEEQRAKETQNLGWSEREGDIGGIRYEPTTINPAKKKKKTKKKEEL</sequence>
<dbReference type="PANTHER" id="PTHR15881:SF2">
    <property type="entry name" value="MARGINAL ZONE B- AND B1-CELL-SPECIFIC PROTEIN"/>
    <property type="match status" value="1"/>
</dbReference>
<dbReference type="EMBL" id="FO082266">
    <property type="protein sequence ID" value="CCO19195.1"/>
    <property type="molecule type" value="Genomic_DNA"/>
</dbReference>
<protein>
    <submittedName>
        <fullName evidence="3">Uncharacterized protein</fullName>
    </submittedName>
</protein>
<dbReference type="AlphaFoldDB" id="K8F2Y7"/>
<keyword evidence="4" id="KW-1185">Reference proteome</keyword>
<evidence type="ECO:0000313" key="3">
    <source>
        <dbReference type="EMBL" id="CCO19195.1"/>
    </source>
</evidence>
<feature type="region of interest" description="Disordered" evidence="2">
    <location>
        <begin position="76"/>
        <end position="102"/>
    </location>
</feature>
<dbReference type="RefSeq" id="XP_007509392.1">
    <property type="nucleotide sequence ID" value="XM_007509330.1"/>
</dbReference>
<evidence type="ECO:0000256" key="2">
    <source>
        <dbReference type="SAM" id="MobiDB-lite"/>
    </source>
</evidence>
<dbReference type="KEGG" id="bpg:Bathy13g00270"/>
<feature type="region of interest" description="Disordered" evidence="2">
    <location>
        <begin position="393"/>
        <end position="438"/>
    </location>
</feature>
<evidence type="ECO:0000313" key="4">
    <source>
        <dbReference type="Proteomes" id="UP000198341"/>
    </source>
</evidence>
<dbReference type="GO" id="GO:0005576">
    <property type="term" value="C:extracellular region"/>
    <property type="evidence" value="ECO:0007669"/>
    <property type="project" value="TreeGrafter"/>
</dbReference>